<dbReference type="Proteomes" id="UP000287166">
    <property type="component" value="Unassembled WGS sequence"/>
</dbReference>
<protein>
    <recommendedName>
        <fullName evidence="3">purine-nucleoside phosphorylase</fullName>
        <ecNumber evidence="3">2.4.2.1</ecNumber>
    </recommendedName>
    <alternativeName>
        <fullName evidence="6">Inosine-guanosine phosphorylase</fullName>
    </alternativeName>
</protein>
<dbReference type="GeneID" id="38786873"/>
<evidence type="ECO:0000256" key="1">
    <source>
        <dbReference type="ARBA" id="ARBA00005058"/>
    </source>
</evidence>
<dbReference type="PANTHER" id="PTHR11904:SF9">
    <property type="entry name" value="PURINE NUCLEOSIDE PHOSPHORYLASE-RELATED"/>
    <property type="match status" value="1"/>
</dbReference>
<dbReference type="SUPFAM" id="SSF53167">
    <property type="entry name" value="Purine and uridine phosphorylases"/>
    <property type="match status" value="1"/>
</dbReference>
<evidence type="ECO:0000313" key="8">
    <source>
        <dbReference type="EMBL" id="GBE89956.1"/>
    </source>
</evidence>
<evidence type="ECO:0000256" key="5">
    <source>
        <dbReference type="ARBA" id="ARBA00022679"/>
    </source>
</evidence>
<comment type="similarity">
    <text evidence="2">Belongs to the PNP/MTAP phosphorylase family.</text>
</comment>
<evidence type="ECO:0000259" key="7">
    <source>
        <dbReference type="Pfam" id="PF01048"/>
    </source>
</evidence>
<dbReference type="UniPathway" id="UPA00606"/>
<dbReference type="EMBL" id="BFAD01000017">
    <property type="protein sequence ID" value="GBE89956.1"/>
    <property type="molecule type" value="Genomic_DNA"/>
</dbReference>
<reference evidence="8 9" key="1">
    <citation type="journal article" date="2018" name="Sci. Rep.">
        <title>Genome sequence of the cauliflower mushroom Sparassis crispa (Hanabiratake) and its association with beneficial usage.</title>
        <authorList>
            <person name="Kiyama R."/>
            <person name="Furutani Y."/>
            <person name="Kawaguchi K."/>
            <person name="Nakanishi T."/>
        </authorList>
    </citation>
    <scope>NUCLEOTIDE SEQUENCE [LARGE SCALE GENOMIC DNA]</scope>
</reference>
<dbReference type="PANTHER" id="PTHR11904">
    <property type="entry name" value="METHYLTHIOADENOSINE/PURINE NUCLEOSIDE PHOSPHORYLASE"/>
    <property type="match status" value="1"/>
</dbReference>
<dbReference type="InParanoid" id="A0A401H692"/>
<evidence type="ECO:0000256" key="4">
    <source>
        <dbReference type="ARBA" id="ARBA00022676"/>
    </source>
</evidence>
<evidence type="ECO:0000256" key="6">
    <source>
        <dbReference type="ARBA" id="ARBA00031036"/>
    </source>
</evidence>
<evidence type="ECO:0000313" key="9">
    <source>
        <dbReference type="Proteomes" id="UP000287166"/>
    </source>
</evidence>
<dbReference type="InterPro" id="IPR000845">
    <property type="entry name" value="Nucleoside_phosphorylase_d"/>
</dbReference>
<dbReference type="InterPro" id="IPR035994">
    <property type="entry name" value="Nucleoside_phosphorylase_sf"/>
</dbReference>
<evidence type="ECO:0000256" key="2">
    <source>
        <dbReference type="ARBA" id="ARBA00006751"/>
    </source>
</evidence>
<dbReference type="EC" id="2.4.2.1" evidence="3"/>
<dbReference type="GO" id="GO:0009116">
    <property type="term" value="P:nucleoside metabolic process"/>
    <property type="evidence" value="ECO:0007669"/>
    <property type="project" value="InterPro"/>
</dbReference>
<dbReference type="Pfam" id="PF01048">
    <property type="entry name" value="PNP_UDP_1"/>
    <property type="match status" value="1"/>
</dbReference>
<name>A0A401H692_9APHY</name>
<gene>
    <name evidence="8" type="ORF">SCP_1702820</name>
</gene>
<accession>A0A401H692</accession>
<dbReference type="Gene3D" id="3.40.50.1580">
    <property type="entry name" value="Nucleoside phosphorylase domain"/>
    <property type="match status" value="1"/>
</dbReference>
<dbReference type="OrthoDB" id="10261782at2759"/>
<dbReference type="GO" id="GO:0004731">
    <property type="term" value="F:purine-nucleoside phosphorylase activity"/>
    <property type="evidence" value="ECO:0007669"/>
    <property type="project" value="UniProtKB-EC"/>
</dbReference>
<proteinExistence type="inferred from homology"/>
<comment type="caution">
    <text evidence="8">The sequence shown here is derived from an EMBL/GenBank/DDBJ whole genome shotgun (WGS) entry which is preliminary data.</text>
</comment>
<dbReference type="RefSeq" id="XP_027620869.1">
    <property type="nucleotide sequence ID" value="XM_027765068.1"/>
</dbReference>
<dbReference type="GO" id="GO:0005737">
    <property type="term" value="C:cytoplasm"/>
    <property type="evidence" value="ECO:0007669"/>
    <property type="project" value="TreeGrafter"/>
</dbReference>
<evidence type="ECO:0000256" key="3">
    <source>
        <dbReference type="ARBA" id="ARBA00011886"/>
    </source>
</evidence>
<keyword evidence="4" id="KW-0328">Glycosyltransferase</keyword>
<feature type="domain" description="Nucleoside phosphorylase" evidence="7">
    <location>
        <begin position="49"/>
        <end position="152"/>
    </location>
</feature>
<keyword evidence="5" id="KW-0808">Transferase</keyword>
<comment type="pathway">
    <text evidence="1">Purine metabolism; purine nucleoside salvage.</text>
</comment>
<organism evidence="8 9">
    <name type="scientific">Sparassis crispa</name>
    <dbReference type="NCBI Taxonomy" id="139825"/>
    <lineage>
        <taxon>Eukaryota</taxon>
        <taxon>Fungi</taxon>
        <taxon>Dikarya</taxon>
        <taxon>Basidiomycota</taxon>
        <taxon>Agaricomycotina</taxon>
        <taxon>Agaricomycetes</taxon>
        <taxon>Polyporales</taxon>
        <taxon>Sparassidaceae</taxon>
        <taxon>Sparassis</taxon>
    </lineage>
</organism>
<sequence length="165" mass="18114">MIISRSQTWPARLTHSSDPWSHWTTLVSSHSPTRTPRRCAFTAPPESVFAEGTYSLVSGPTYETRAEGRFLRAAGAVVVGMSTVPEVLAVREEGVEVLVLSLVTNAVVIPDRYRSIKEEVRAEGRRIETPESEVASHEEVLAVGRQKAEVMKSLVACVIELIPSD</sequence>
<dbReference type="AlphaFoldDB" id="A0A401H692"/>
<dbReference type="InterPro" id="IPR011268">
    <property type="entry name" value="Purine_phosphorylase"/>
</dbReference>
<dbReference type="STRING" id="139825.A0A401H692"/>
<keyword evidence="9" id="KW-1185">Reference proteome</keyword>